<evidence type="ECO:0000313" key="3">
    <source>
        <dbReference type="Proteomes" id="UP001595921"/>
    </source>
</evidence>
<dbReference type="RefSeq" id="WP_267623758.1">
    <property type="nucleotide sequence ID" value="NZ_JAODIW010000008.1"/>
</dbReference>
<evidence type="ECO:0000313" key="2">
    <source>
        <dbReference type="EMBL" id="MFC4358499.1"/>
    </source>
</evidence>
<gene>
    <name evidence="2" type="ORF">ACFO0N_11165</name>
</gene>
<dbReference type="Gene3D" id="3.90.1200.10">
    <property type="match status" value="1"/>
</dbReference>
<dbReference type="Gene3D" id="3.30.200.20">
    <property type="entry name" value="Phosphorylase Kinase, domain 1"/>
    <property type="match status" value="1"/>
</dbReference>
<dbReference type="CDD" id="cd05154">
    <property type="entry name" value="ACAD10_11_N-like"/>
    <property type="match status" value="1"/>
</dbReference>
<dbReference type="InterPro" id="IPR041726">
    <property type="entry name" value="ACAD10_11_N"/>
</dbReference>
<proteinExistence type="predicted"/>
<dbReference type="InterPro" id="IPR051678">
    <property type="entry name" value="AGP_Transferase"/>
</dbReference>
<organism evidence="2 3">
    <name type="scientific">Halobium salinum</name>
    <dbReference type="NCBI Taxonomy" id="1364940"/>
    <lineage>
        <taxon>Archaea</taxon>
        <taxon>Methanobacteriati</taxon>
        <taxon>Methanobacteriota</taxon>
        <taxon>Stenosarchaea group</taxon>
        <taxon>Halobacteria</taxon>
        <taxon>Halobacteriales</taxon>
        <taxon>Haloferacaceae</taxon>
        <taxon>Halobium</taxon>
    </lineage>
</organism>
<dbReference type="EMBL" id="JBHSDS010000006">
    <property type="protein sequence ID" value="MFC4358499.1"/>
    <property type="molecule type" value="Genomic_DNA"/>
</dbReference>
<evidence type="ECO:0000259" key="1">
    <source>
        <dbReference type="Pfam" id="PF01636"/>
    </source>
</evidence>
<dbReference type="InterPro" id="IPR002575">
    <property type="entry name" value="Aminoglycoside_PTrfase"/>
</dbReference>
<comment type="caution">
    <text evidence="2">The sequence shown here is derived from an EMBL/GenBank/DDBJ whole genome shotgun (WGS) entry which is preliminary data.</text>
</comment>
<protein>
    <submittedName>
        <fullName evidence="2">Phosphotransferase family protein</fullName>
    </submittedName>
</protein>
<dbReference type="PANTHER" id="PTHR21310:SF40">
    <property type="entry name" value="AMINOGLYCOSIDE PHOSPHOTRANSFERASE DOMAIN-CONTAINING PROTEIN-RELATED"/>
    <property type="match status" value="1"/>
</dbReference>
<reference evidence="2 3" key="1">
    <citation type="journal article" date="2019" name="Int. J. Syst. Evol. Microbiol.">
        <title>The Global Catalogue of Microorganisms (GCM) 10K type strain sequencing project: providing services to taxonomists for standard genome sequencing and annotation.</title>
        <authorList>
            <consortium name="The Broad Institute Genomics Platform"/>
            <consortium name="The Broad Institute Genome Sequencing Center for Infectious Disease"/>
            <person name="Wu L."/>
            <person name="Ma J."/>
        </authorList>
    </citation>
    <scope>NUCLEOTIDE SEQUENCE [LARGE SCALE GENOMIC DNA]</scope>
    <source>
        <strain evidence="2 3">CGMCC 1.12553</strain>
    </source>
</reference>
<name>A0ABD5PCQ8_9EURY</name>
<dbReference type="Pfam" id="PF01636">
    <property type="entry name" value="APH"/>
    <property type="match status" value="1"/>
</dbReference>
<dbReference type="SUPFAM" id="SSF56112">
    <property type="entry name" value="Protein kinase-like (PK-like)"/>
    <property type="match status" value="1"/>
</dbReference>
<dbReference type="InterPro" id="IPR011009">
    <property type="entry name" value="Kinase-like_dom_sf"/>
</dbReference>
<keyword evidence="3" id="KW-1185">Reference proteome</keyword>
<accession>A0ABD5PCQ8</accession>
<dbReference type="Proteomes" id="UP001595921">
    <property type="component" value="Unassembled WGS sequence"/>
</dbReference>
<dbReference type="PANTHER" id="PTHR21310">
    <property type="entry name" value="AMINOGLYCOSIDE PHOSPHOTRANSFERASE-RELATED-RELATED"/>
    <property type="match status" value="1"/>
</dbReference>
<sequence>MSDTATDFDADALRSYLSSVLETTVTDTEVVSDGLNLVVAISTADADRYVLRRPNKLRESGLFVDLRTEYATLKRLRDTDVPVPEPVRFCDDESVPGGPFCLTTALDGEPFPRGEDLPRRYRDPDARRRIAQQSVDTLARIHSLPTEPFEDVLERRPPRDQLDAATDRLDEAARVTGQEFPTLRAVGDWLAEHVPPSPTTSLTHGDFRTGNLLFTGTDDGRPDLTGVLDWETAALGDPLAELGYFLLDWRGADDPRPAPDAFADLEARYPDHDGMTWVRRMHEHGLSPFAADAGSLGRRELVARYEGATGARFEHERFYVANATFGLATVWADLDRNRVATGAAPEREPLIEYLALVAERITNGASPL</sequence>
<feature type="domain" description="Aminoglycoside phosphotransferase" evidence="1">
    <location>
        <begin position="31"/>
        <end position="273"/>
    </location>
</feature>
<dbReference type="AlphaFoldDB" id="A0ABD5PCQ8"/>